<keyword evidence="5" id="KW-1185">Reference proteome</keyword>
<organism evidence="4 5">
    <name type="scientific">Neonectria magnoliae</name>
    <dbReference type="NCBI Taxonomy" id="2732573"/>
    <lineage>
        <taxon>Eukaryota</taxon>
        <taxon>Fungi</taxon>
        <taxon>Dikarya</taxon>
        <taxon>Ascomycota</taxon>
        <taxon>Pezizomycotina</taxon>
        <taxon>Sordariomycetes</taxon>
        <taxon>Hypocreomycetidae</taxon>
        <taxon>Hypocreales</taxon>
        <taxon>Nectriaceae</taxon>
        <taxon>Neonectria</taxon>
    </lineage>
</organism>
<keyword evidence="1" id="KW-0328">Glycosyltransferase</keyword>
<keyword evidence="2" id="KW-0808">Transferase</keyword>
<dbReference type="InterPro" id="IPR002213">
    <property type="entry name" value="UDP_glucos_trans"/>
</dbReference>
<evidence type="ECO:0000313" key="5">
    <source>
        <dbReference type="Proteomes" id="UP001498421"/>
    </source>
</evidence>
<dbReference type="Proteomes" id="UP001498421">
    <property type="component" value="Unassembled WGS sequence"/>
</dbReference>
<evidence type="ECO:0000256" key="2">
    <source>
        <dbReference type="ARBA" id="ARBA00022679"/>
    </source>
</evidence>
<dbReference type="Pfam" id="PF00201">
    <property type="entry name" value="UDPGT"/>
    <property type="match status" value="1"/>
</dbReference>
<accession>A0ABR1IET0</accession>
<evidence type="ECO:0000256" key="3">
    <source>
        <dbReference type="SAM" id="Phobius"/>
    </source>
</evidence>
<protein>
    <submittedName>
        <fullName evidence="4">Uncharacterized protein</fullName>
    </submittedName>
</protein>
<dbReference type="InterPro" id="IPR050271">
    <property type="entry name" value="UDP-glycosyltransferase"/>
</dbReference>
<keyword evidence="3" id="KW-0472">Membrane</keyword>
<comment type="caution">
    <text evidence="4">The sequence shown here is derived from an EMBL/GenBank/DDBJ whole genome shotgun (WGS) entry which is preliminary data.</text>
</comment>
<dbReference type="Gene3D" id="3.40.50.2000">
    <property type="entry name" value="Glycogen Phosphorylase B"/>
    <property type="match status" value="1"/>
</dbReference>
<keyword evidence="3" id="KW-1133">Transmembrane helix</keyword>
<feature type="transmembrane region" description="Helical" evidence="3">
    <location>
        <begin position="290"/>
        <end position="314"/>
    </location>
</feature>
<sequence length="324" mass="36287">MLPYLRFIRDMRRHAGVHYSLRKFGKPDYLVLVNSFWGLETPKDLPPLIAAVWPILSDEYPCLDGPTEAFFMSRSQVVYVSFGALALHLDEGAIDGIIWAANETQLALFPLNQVLGSGEVTVDAVLNNRDPRWLFTPFAPQRAILDRRETVLFVTHGDGSSVNEATYHGTPMLSLGFFFDQPLNGLRIKEAGVGLSLDKAAFTQAEVYEKARALLKDESGTTARHVQRMRHIARISSRKKEFAADLILEMLYDHKYNLMPSASGSVRRRQHPMHLETADARMSAWRAHNWGLTCIGLLAVGGIAGVAVTGIKYLRFTYSVLRTP</sequence>
<dbReference type="CDD" id="cd03784">
    <property type="entry name" value="GT1_Gtf-like"/>
    <property type="match status" value="1"/>
</dbReference>
<dbReference type="PANTHER" id="PTHR48043">
    <property type="entry name" value="EG:EG0003.4 PROTEIN-RELATED"/>
    <property type="match status" value="1"/>
</dbReference>
<proteinExistence type="predicted"/>
<gene>
    <name evidence="4" type="ORF">QQZ08_001729</name>
</gene>
<evidence type="ECO:0000256" key="1">
    <source>
        <dbReference type="ARBA" id="ARBA00022676"/>
    </source>
</evidence>
<dbReference type="PANTHER" id="PTHR48043:SF145">
    <property type="entry name" value="FI06409P-RELATED"/>
    <property type="match status" value="1"/>
</dbReference>
<name>A0ABR1IET0_9HYPO</name>
<keyword evidence="3" id="KW-0812">Transmembrane</keyword>
<dbReference type="EMBL" id="JAZAVK010000009">
    <property type="protein sequence ID" value="KAK7431789.1"/>
    <property type="molecule type" value="Genomic_DNA"/>
</dbReference>
<evidence type="ECO:0000313" key="4">
    <source>
        <dbReference type="EMBL" id="KAK7431789.1"/>
    </source>
</evidence>
<reference evidence="4 5" key="1">
    <citation type="journal article" date="2025" name="Microbiol. Resour. Announc.">
        <title>Draft genome sequences for Neonectria magnoliae and Neonectria punicea, canker pathogens of Liriodendron tulipifera and Acer saccharum in West Virginia.</title>
        <authorList>
            <person name="Petronek H.M."/>
            <person name="Kasson M.T."/>
            <person name="Metheny A.M."/>
            <person name="Stauder C.M."/>
            <person name="Lovett B."/>
            <person name="Lynch S.C."/>
            <person name="Garnas J.R."/>
            <person name="Kasson L.R."/>
            <person name="Stajich J.E."/>
        </authorList>
    </citation>
    <scope>NUCLEOTIDE SEQUENCE [LARGE SCALE GENOMIC DNA]</scope>
    <source>
        <strain evidence="4 5">NRRL 64651</strain>
    </source>
</reference>
<dbReference type="SUPFAM" id="SSF53756">
    <property type="entry name" value="UDP-Glycosyltransferase/glycogen phosphorylase"/>
    <property type="match status" value="1"/>
</dbReference>